<dbReference type="CTD" id="36344303"/>
<dbReference type="CDD" id="cd00074">
    <property type="entry name" value="HFD_H2A"/>
    <property type="match status" value="1"/>
</dbReference>
<dbReference type="Proteomes" id="UP000019149">
    <property type="component" value="Unassembled WGS sequence"/>
</dbReference>
<dbReference type="GO" id="GO:0003677">
    <property type="term" value="F:DNA binding"/>
    <property type="evidence" value="ECO:0007669"/>
    <property type="project" value="UniProtKB-KW"/>
</dbReference>
<dbReference type="RefSeq" id="XP_024347758.1">
    <property type="nucleotide sequence ID" value="XM_024497837.1"/>
</dbReference>
<evidence type="ECO:0000256" key="1">
    <source>
        <dbReference type="ARBA" id="ARBA00002001"/>
    </source>
</evidence>
<dbReference type="Gene3D" id="1.10.20.10">
    <property type="entry name" value="Histone, subunit A"/>
    <property type="match status" value="1"/>
</dbReference>
<name>W6UEP2_ECHGR</name>
<keyword evidence="6" id="KW-0238">DNA-binding</keyword>
<keyword evidence="9" id="KW-1185">Reference proteome</keyword>
<comment type="function">
    <text evidence="1">Core component of nucleosome. Nucleosomes wrap and compact DNA into chromatin, limiting DNA accessibility to the cellular machineries which require DNA as a template. Histones thereby play a central role in transcription regulation, DNA repair, DNA replication and chromosomal stability. DNA accessibility is regulated via a complex set of post-translational modifications of histones, also called histone code, and nucleosome remodeling.</text>
</comment>
<reference evidence="8 9" key="1">
    <citation type="journal article" date="2013" name="Nat. Genet.">
        <title>The genome of the hydatid tapeworm Echinococcus granulosus.</title>
        <authorList>
            <person name="Zheng H."/>
            <person name="Zhang W."/>
            <person name="Zhang L."/>
            <person name="Zhang Z."/>
            <person name="Li J."/>
            <person name="Lu G."/>
            <person name="Zhu Y."/>
            <person name="Wang Y."/>
            <person name="Huang Y."/>
            <person name="Liu J."/>
            <person name="Kang H."/>
            <person name="Chen J."/>
            <person name="Wang L."/>
            <person name="Chen A."/>
            <person name="Yu S."/>
            <person name="Gao Z."/>
            <person name="Jin L."/>
            <person name="Gu W."/>
            <person name="Wang Z."/>
            <person name="Zhao L."/>
            <person name="Shi B."/>
            <person name="Wen H."/>
            <person name="Lin R."/>
            <person name="Jones M.K."/>
            <person name="Brejova B."/>
            <person name="Vinar T."/>
            <person name="Zhao G."/>
            <person name="McManus D.P."/>
            <person name="Chen Z."/>
            <person name="Zhou Y."/>
            <person name="Wang S."/>
        </authorList>
    </citation>
    <scope>NUCLEOTIDE SEQUENCE [LARGE SCALE GENOMIC DNA]</scope>
</reference>
<organism evidence="8 9">
    <name type="scientific">Echinococcus granulosus</name>
    <name type="common">Hydatid tapeworm</name>
    <dbReference type="NCBI Taxonomy" id="6210"/>
    <lineage>
        <taxon>Eukaryota</taxon>
        <taxon>Metazoa</taxon>
        <taxon>Spiralia</taxon>
        <taxon>Lophotrochozoa</taxon>
        <taxon>Platyhelminthes</taxon>
        <taxon>Cestoda</taxon>
        <taxon>Eucestoda</taxon>
        <taxon>Cyclophyllidea</taxon>
        <taxon>Taeniidae</taxon>
        <taxon>Echinococcus</taxon>
        <taxon>Echinococcus granulosus group</taxon>
    </lineage>
</organism>
<sequence length="213" mass="23175">MHATQVVVDVCSSRFLAGSHFSIGIAADQGCRVASLFLMSPSLWCRGRIGITAYRIHSTVDAYVQSTTLHLLAHFVSPLCNLCILQPQSPLTLHLHDSHNGVRPAVVRGSSTPCACWNTSLVYLAAVLEYLAVEVLELVGIAARDSKKTSIIIRRQLQLAIRNDKELNKLLGGATILECGVLPNIWAVLVLKKTEKSVASKELVGQVLDRLPD</sequence>
<comment type="subunit">
    <text evidence="3 6">The nucleosome is a histone octamer containing two molecules each of H2A, H2B, H3 and H4 assembled in one H3-H4 heterotetramer and two H2A-H2B heterodimers. The octamer wraps approximately 147 bp of DNA.</text>
</comment>
<accession>W6UEP2</accession>
<dbReference type="EMBL" id="APAU02000111">
    <property type="protein sequence ID" value="EUB56562.1"/>
    <property type="molecule type" value="Genomic_DNA"/>
</dbReference>
<evidence type="ECO:0000256" key="6">
    <source>
        <dbReference type="RuleBase" id="RU003767"/>
    </source>
</evidence>
<dbReference type="GeneID" id="36344303"/>
<dbReference type="InterPro" id="IPR009072">
    <property type="entry name" value="Histone-fold"/>
</dbReference>
<evidence type="ECO:0000313" key="9">
    <source>
        <dbReference type="Proteomes" id="UP000019149"/>
    </source>
</evidence>
<protein>
    <recommendedName>
        <fullName evidence="6">Histone H2A</fullName>
    </recommendedName>
</protein>
<comment type="caution">
    <text evidence="8">The sequence shown here is derived from an EMBL/GenBank/DDBJ whole genome shotgun (WGS) entry which is preliminary data.</text>
</comment>
<dbReference type="PRINTS" id="PR00620">
    <property type="entry name" value="HISTONEH2A"/>
</dbReference>
<gene>
    <name evidence="8" type="ORF">EGR_08588</name>
</gene>
<dbReference type="PANTHER" id="PTHR23430">
    <property type="entry name" value="HISTONE H2A"/>
    <property type="match status" value="1"/>
</dbReference>
<dbReference type="InterPro" id="IPR002119">
    <property type="entry name" value="Histone_H2A"/>
</dbReference>
<dbReference type="GO" id="GO:0000786">
    <property type="term" value="C:nucleosome"/>
    <property type="evidence" value="ECO:0007669"/>
    <property type="project" value="UniProtKB-KW"/>
</dbReference>
<evidence type="ECO:0000259" key="7">
    <source>
        <dbReference type="Pfam" id="PF16211"/>
    </source>
</evidence>
<dbReference type="STRING" id="6210.W6UEP2"/>
<evidence type="ECO:0000256" key="5">
    <source>
        <dbReference type="ARBA" id="ARBA00023269"/>
    </source>
</evidence>
<dbReference type="OrthoDB" id="6304260at2759"/>
<feature type="domain" description="Histone H2A C-terminal" evidence="7">
    <location>
        <begin position="165"/>
        <end position="197"/>
    </location>
</feature>
<dbReference type="GO" id="GO:0005634">
    <property type="term" value="C:nucleus"/>
    <property type="evidence" value="ECO:0007669"/>
    <property type="project" value="UniProtKB-SubCell"/>
</dbReference>
<evidence type="ECO:0000256" key="4">
    <source>
        <dbReference type="ARBA" id="ARBA00022454"/>
    </source>
</evidence>
<dbReference type="Pfam" id="PF16211">
    <property type="entry name" value="Histone_H2A_C"/>
    <property type="match status" value="1"/>
</dbReference>
<keyword evidence="5 6" id="KW-0544">Nucleosome core</keyword>
<dbReference type="GO" id="GO:0046982">
    <property type="term" value="F:protein heterodimerization activity"/>
    <property type="evidence" value="ECO:0007669"/>
    <property type="project" value="InterPro"/>
</dbReference>
<dbReference type="KEGG" id="egl:EGR_08588"/>
<dbReference type="OMA" id="PCACWNT"/>
<dbReference type="InterPro" id="IPR032454">
    <property type="entry name" value="Histone_H2A_C"/>
</dbReference>
<keyword evidence="6" id="KW-0539">Nucleus</keyword>
<evidence type="ECO:0000256" key="2">
    <source>
        <dbReference type="ARBA" id="ARBA00004286"/>
    </source>
</evidence>
<evidence type="ECO:0000256" key="3">
    <source>
        <dbReference type="ARBA" id="ARBA00011538"/>
    </source>
</evidence>
<dbReference type="SUPFAM" id="SSF47113">
    <property type="entry name" value="Histone-fold"/>
    <property type="match status" value="1"/>
</dbReference>
<proteinExistence type="inferred from homology"/>
<evidence type="ECO:0000313" key="8">
    <source>
        <dbReference type="EMBL" id="EUB56562.1"/>
    </source>
</evidence>
<dbReference type="AlphaFoldDB" id="W6UEP2"/>
<keyword evidence="4 6" id="KW-0158">Chromosome</keyword>
<dbReference type="SMART" id="SM00414">
    <property type="entry name" value="H2A"/>
    <property type="match status" value="1"/>
</dbReference>
<comment type="similarity">
    <text evidence="6">Belongs to the histone H2A family.</text>
</comment>
<dbReference type="GO" id="GO:0030527">
    <property type="term" value="F:structural constituent of chromatin"/>
    <property type="evidence" value="ECO:0007669"/>
    <property type="project" value="InterPro"/>
</dbReference>
<comment type="subcellular location">
    <subcellularLocation>
        <location evidence="2">Chromosome</location>
    </subcellularLocation>
    <subcellularLocation>
        <location evidence="6">Nucleus</location>
    </subcellularLocation>
</comment>